<evidence type="ECO:0000313" key="8">
    <source>
        <dbReference type="Proteomes" id="UP000199428"/>
    </source>
</evidence>
<feature type="transmembrane region" description="Helical" evidence="5">
    <location>
        <begin position="234"/>
        <end position="256"/>
    </location>
</feature>
<feature type="domain" description="ABC-2 type transporter transmembrane" evidence="6">
    <location>
        <begin position="1"/>
        <end position="387"/>
    </location>
</feature>
<reference evidence="7 8" key="1">
    <citation type="submission" date="2016-10" db="EMBL/GenBank/DDBJ databases">
        <authorList>
            <person name="de Groot N.N."/>
        </authorList>
    </citation>
    <scope>NUCLEOTIDE SEQUENCE [LARGE SCALE GENOMIC DNA]</scope>
    <source>
        <strain evidence="7 8">DSM 10317</strain>
    </source>
</reference>
<accession>A0A1G5S050</accession>
<keyword evidence="3 5" id="KW-1133">Transmembrane helix</keyword>
<dbReference type="Proteomes" id="UP000199428">
    <property type="component" value="Unassembled WGS sequence"/>
</dbReference>
<sequence>MTVVVGLAVSAIGYAIVNSESYKDQYMRYKLGIVGSTDSNMLTMGVNLLKNDDDSRFMLDIVRFDDEDEARAALRNGKVSAYVLITDEFLNSVNALSDDISLEYFATSGQRGITGVMIDELADIASELVVSSEKGLLVLEEDLRNAGFPSEAINAQVDQLLLLYVGAMIARGNMAEFSELGLANGLTTPEYYSISLSLFFLLLMSFCSISFFLGKKKATYQFISAKGLGAGRQILAEFFAYFLMNLFCVELILFFVRKLVERNIIPTQNGEIIGDAILVKSEFNIILVVILFSALAFFIFEVVTGVINKFLAAFILYIGMAYISGYFYPKSFFPDGLRILGINLPTGVAFAYMEGLKRESLSTLSSSKMLVGEYVSIPGCIFMMANYTLIFILGSVFIRGRKIRK</sequence>
<gene>
    <name evidence="7" type="ORF">SAMN02910350_01963</name>
</gene>
<evidence type="ECO:0000256" key="5">
    <source>
        <dbReference type="SAM" id="Phobius"/>
    </source>
</evidence>
<feature type="transmembrane region" description="Helical" evidence="5">
    <location>
        <begin position="191"/>
        <end position="213"/>
    </location>
</feature>
<dbReference type="RefSeq" id="WP_176757651.1">
    <property type="nucleotide sequence ID" value="NZ_FMWK01000010.1"/>
</dbReference>
<feature type="transmembrane region" description="Helical" evidence="5">
    <location>
        <begin position="283"/>
        <end position="303"/>
    </location>
</feature>
<evidence type="ECO:0000256" key="3">
    <source>
        <dbReference type="ARBA" id="ARBA00022989"/>
    </source>
</evidence>
<organism evidence="7 8">
    <name type="scientific">Pseudobutyrivibrio xylanivorans</name>
    <dbReference type="NCBI Taxonomy" id="185007"/>
    <lineage>
        <taxon>Bacteria</taxon>
        <taxon>Bacillati</taxon>
        <taxon>Bacillota</taxon>
        <taxon>Clostridia</taxon>
        <taxon>Lachnospirales</taxon>
        <taxon>Lachnospiraceae</taxon>
        <taxon>Pseudobutyrivibrio</taxon>
    </lineage>
</organism>
<feature type="transmembrane region" description="Helical" evidence="5">
    <location>
        <begin position="374"/>
        <end position="398"/>
    </location>
</feature>
<comment type="subcellular location">
    <subcellularLocation>
        <location evidence="1">Membrane</location>
        <topology evidence="1">Multi-pass membrane protein</topology>
    </subcellularLocation>
</comment>
<dbReference type="AlphaFoldDB" id="A0A1G5S050"/>
<keyword evidence="2 5" id="KW-0812">Transmembrane</keyword>
<evidence type="ECO:0000313" key="7">
    <source>
        <dbReference type="EMBL" id="SCZ79775.1"/>
    </source>
</evidence>
<feature type="transmembrane region" description="Helical" evidence="5">
    <location>
        <begin position="310"/>
        <end position="328"/>
    </location>
</feature>
<dbReference type="EMBL" id="FMWK01000010">
    <property type="protein sequence ID" value="SCZ79775.1"/>
    <property type="molecule type" value="Genomic_DNA"/>
</dbReference>
<evidence type="ECO:0000256" key="4">
    <source>
        <dbReference type="ARBA" id="ARBA00023136"/>
    </source>
</evidence>
<evidence type="ECO:0000256" key="2">
    <source>
        <dbReference type="ARBA" id="ARBA00022692"/>
    </source>
</evidence>
<evidence type="ECO:0000256" key="1">
    <source>
        <dbReference type="ARBA" id="ARBA00004141"/>
    </source>
</evidence>
<protein>
    <submittedName>
        <fullName evidence="7">ABC-2 type transport system permease protein</fullName>
    </submittedName>
</protein>
<dbReference type="GO" id="GO:0140359">
    <property type="term" value="F:ABC-type transporter activity"/>
    <property type="evidence" value="ECO:0007669"/>
    <property type="project" value="InterPro"/>
</dbReference>
<dbReference type="Pfam" id="PF12698">
    <property type="entry name" value="ABC2_membrane_3"/>
    <property type="match status" value="1"/>
</dbReference>
<proteinExistence type="predicted"/>
<name>A0A1G5S050_PSEXY</name>
<evidence type="ECO:0000259" key="6">
    <source>
        <dbReference type="Pfam" id="PF12698"/>
    </source>
</evidence>
<dbReference type="GO" id="GO:0016020">
    <property type="term" value="C:membrane"/>
    <property type="evidence" value="ECO:0007669"/>
    <property type="project" value="UniProtKB-SubCell"/>
</dbReference>
<dbReference type="InterPro" id="IPR013525">
    <property type="entry name" value="ABC2_TM"/>
</dbReference>
<keyword evidence="4 5" id="KW-0472">Membrane</keyword>